<keyword evidence="2" id="KW-1185">Reference proteome</keyword>
<accession>A0A9W7H2U3</accession>
<proteinExistence type="predicted"/>
<dbReference type="EMBL" id="BSYR01000007">
    <property type="protein sequence ID" value="GMI70027.1"/>
    <property type="molecule type" value="Genomic_DNA"/>
</dbReference>
<dbReference type="OrthoDB" id="1749281at2759"/>
<protein>
    <submittedName>
        <fullName evidence="1">Uncharacterized protein</fullName>
    </submittedName>
</protein>
<dbReference type="AlphaFoldDB" id="A0A9W7H2U3"/>
<evidence type="ECO:0000313" key="2">
    <source>
        <dbReference type="Proteomes" id="UP001165190"/>
    </source>
</evidence>
<evidence type="ECO:0000313" key="1">
    <source>
        <dbReference type="EMBL" id="GMI70027.1"/>
    </source>
</evidence>
<sequence>MMTLESLDLRKSEKFEKSKPTEAMEMVDIYPNEPKKLTRIVEGLDKQSRRRLIRLLQDNDDVFAWSAADMPGIDPTVIRHFLHVDSTVKPV</sequence>
<gene>
    <name evidence="1" type="ORF">HRI_000672000</name>
</gene>
<comment type="caution">
    <text evidence="1">The sequence shown here is derived from an EMBL/GenBank/DDBJ whole genome shotgun (WGS) entry which is preliminary data.</text>
</comment>
<dbReference type="Proteomes" id="UP001165190">
    <property type="component" value="Unassembled WGS sequence"/>
</dbReference>
<reference evidence="1" key="1">
    <citation type="submission" date="2023-05" db="EMBL/GenBank/DDBJ databases">
        <title>Genome and transcriptome analyses reveal genes involved in the formation of fine ridges on petal epidermal cells in Hibiscus trionum.</title>
        <authorList>
            <person name="Koshimizu S."/>
            <person name="Masuda S."/>
            <person name="Ishii T."/>
            <person name="Shirasu K."/>
            <person name="Hoshino A."/>
            <person name="Arita M."/>
        </authorList>
    </citation>
    <scope>NUCLEOTIDE SEQUENCE</scope>
    <source>
        <strain evidence="1">Hamamatsu line</strain>
    </source>
</reference>
<name>A0A9W7H2U3_HIBTR</name>
<organism evidence="1 2">
    <name type="scientific">Hibiscus trionum</name>
    <name type="common">Flower of an hour</name>
    <dbReference type="NCBI Taxonomy" id="183268"/>
    <lineage>
        <taxon>Eukaryota</taxon>
        <taxon>Viridiplantae</taxon>
        <taxon>Streptophyta</taxon>
        <taxon>Embryophyta</taxon>
        <taxon>Tracheophyta</taxon>
        <taxon>Spermatophyta</taxon>
        <taxon>Magnoliopsida</taxon>
        <taxon>eudicotyledons</taxon>
        <taxon>Gunneridae</taxon>
        <taxon>Pentapetalae</taxon>
        <taxon>rosids</taxon>
        <taxon>malvids</taxon>
        <taxon>Malvales</taxon>
        <taxon>Malvaceae</taxon>
        <taxon>Malvoideae</taxon>
        <taxon>Hibiscus</taxon>
    </lineage>
</organism>